<dbReference type="Proteomes" id="UP001229421">
    <property type="component" value="Unassembled WGS sequence"/>
</dbReference>
<evidence type="ECO:0000313" key="3">
    <source>
        <dbReference type="Proteomes" id="UP001229421"/>
    </source>
</evidence>
<dbReference type="AlphaFoldDB" id="A0AAD8JPK1"/>
<protein>
    <submittedName>
        <fullName evidence="2">Uncharacterized protein</fullName>
    </submittedName>
</protein>
<comment type="caution">
    <text evidence="2">The sequence shown here is derived from an EMBL/GenBank/DDBJ whole genome shotgun (WGS) entry which is preliminary data.</text>
</comment>
<reference evidence="2" key="1">
    <citation type="journal article" date="2023" name="bioRxiv">
        <title>Improved chromosome-level genome assembly for marigold (Tagetes erecta).</title>
        <authorList>
            <person name="Jiang F."/>
            <person name="Yuan L."/>
            <person name="Wang S."/>
            <person name="Wang H."/>
            <person name="Xu D."/>
            <person name="Wang A."/>
            <person name="Fan W."/>
        </authorList>
    </citation>
    <scope>NUCLEOTIDE SEQUENCE</scope>
    <source>
        <strain evidence="2">WSJ</strain>
        <tissue evidence="2">Leaf</tissue>
    </source>
</reference>
<keyword evidence="3" id="KW-1185">Reference proteome</keyword>
<dbReference type="EMBL" id="JAUHHV010000011">
    <property type="protein sequence ID" value="KAK1407188.1"/>
    <property type="molecule type" value="Genomic_DNA"/>
</dbReference>
<evidence type="ECO:0000313" key="2">
    <source>
        <dbReference type="EMBL" id="KAK1407188.1"/>
    </source>
</evidence>
<accession>A0AAD8JPK1</accession>
<organism evidence="2 3">
    <name type="scientific">Tagetes erecta</name>
    <name type="common">African marigold</name>
    <dbReference type="NCBI Taxonomy" id="13708"/>
    <lineage>
        <taxon>Eukaryota</taxon>
        <taxon>Viridiplantae</taxon>
        <taxon>Streptophyta</taxon>
        <taxon>Embryophyta</taxon>
        <taxon>Tracheophyta</taxon>
        <taxon>Spermatophyta</taxon>
        <taxon>Magnoliopsida</taxon>
        <taxon>eudicotyledons</taxon>
        <taxon>Gunneridae</taxon>
        <taxon>Pentapetalae</taxon>
        <taxon>asterids</taxon>
        <taxon>campanulids</taxon>
        <taxon>Asterales</taxon>
        <taxon>Asteraceae</taxon>
        <taxon>Asteroideae</taxon>
        <taxon>Heliantheae alliance</taxon>
        <taxon>Tageteae</taxon>
        <taxon>Tagetes</taxon>
    </lineage>
</organism>
<gene>
    <name evidence="2" type="ORF">QVD17_38801</name>
</gene>
<evidence type="ECO:0000256" key="1">
    <source>
        <dbReference type="SAM" id="MobiDB-lite"/>
    </source>
</evidence>
<name>A0AAD8JPK1_TARER</name>
<proteinExistence type="predicted"/>
<feature type="region of interest" description="Disordered" evidence="1">
    <location>
        <begin position="54"/>
        <end position="77"/>
    </location>
</feature>
<sequence length="77" mass="8877">MLILCISFTNTEIREREDMVWERRQPNTMIGEAMAVVVVVRLVLDMSVIIINDDDEGPKDIQRKRKSLPRNPLPSSP</sequence>